<name>A0A2H1W180_SPOFR</name>
<dbReference type="AlphaFoldDB" id="A0A2H1W180"/>
<evidence type="ECO:0000256" key="1">
    <source>
        <dbReference type="SAM" id="SignalP"/>
    </source>
</evidence>
<protein>
    <submittedName>
        <fullName evidence="2">SFRICE_029167</fullName>
    </submittedName>
</protein>
<gene>
    <name evidence="2" type="ORF">SFRICE_029167</name>
</gene>
<accession>A0A2H1W180</accession>
<sequence length="72" mass="8561">MYGLALWVSLRTFQPTWGLSLLLQLCQNGRSLMSARGMELCRLKASTWRRKQHKSPSFVKVKWRFQTYNKKL</sequence>
<feature type="signal peptide" evidence="1">
    <location>
        <begin position="1"/>
        <end position="18"/>
    </location>
</feature>
<evidence type="ECO:0000313" key="2">
    <source>
        <dbReference type="EMBL" id="SOQ46828.1"/>
    </source>
</evidence>
<proteinExistence type="predicted"/>
<feature type="chain" id="PRO_5013897384" evidence="1">
    <location>
        <begin position="19"/>
        <end position="72"/>
    </location>
</feature>
<keyword evidence="1" id="KW-0732">Signal</keyword>
<organism evidence="2">
    <name type="scientific">Spodoptera frugiperda</name>
    <name type="common">Fall armyworm</name>
    <dbReference type="NCBI Taxonomy" id="7108"/>
    <lineage>
        <taxon>Eukaryota</taxon>
        <taxon>Metazoa</taxon>
        <taxon>Ecdysozoa</taxon>
        <taxon>Arthropoda</taxon>
        <taxon>Hexapoda</taxon>
        <taxon>Insecta</taxon>
        <taxon>Pterygota</taxon>
        <taxon>Neoptera</taxon>
        <taxon>Endopterygota</taxon>
        <taxon>Lepidoptera</taxon>
        <taxon>Glossata</taxon>
        <taxon>Ditrysia</taxon>
        <taxon>Noctuoidea</taxon>
        <taxon>Noctuidae</taxon>
        <taxon>Amphipyrinae</taxon>
        <taxon>Spodoptera</taxon>
    </lineage>
</organism>
<reference evidence="2" key="1">
    <citation type="submission" date="2016-07" db="EMBL/GenBank/DDBJ databases">
        <authorList>
            <person name="Bretaudeau A."/>
        </authorList>
    </citation>
    <scope>NUCLEOTIDE SEQUENCE</scope>
    <source>
        <strain evidence="2">Rice</strain>
        <tissue evidence="2">Whole body</tissue>
    </source>
</reference>
<dbReference type="EMBL" id="ODYU01005710">
    <property type="protein sequence ID" value="SOQ46828.1"/>
    <property type="molecule type" value="Genomic_DNA"/>
</dbReference>